<dbReference type="OrthoDB" id="3357985at2759"/>
<feature type="domain" description="BTB" evidence="1">
    <location>
        <begin position="27"/>
        <end position="99"/>
    </location>
</feature>
<organism evidence="2 3">
    <name type="scientific">Obba rivulosa</name>
    <dbReference type="NCBI Taxonomy" id="1052685"/>
    <lineage>
        <taxon>Eukaryota</taxon>
        <taxon>Fungi</taxon>
        <taxon>Dikarya</taxon>
        <taxon>Basidiomycota</taxon>
        <taxon>Agaricomycotina</taxon>
        <taxon>Agaricomycetes</taxon>
        <taxon>Polyporales</taxon>
        <taxon>Gelatoporiaceae</taxon>
        <taxon>Obba</taxon>
    </lineage>
</organism>
<evidence type="ECO:0000313" key="3">
    <source>
        <dbReference type="Proteomes" id="UP000250043"/>
    </source>
</evidence>
<keyword evidence="3" id="KW-1185">Reference proteome</keyword>
<feature type="non-terminal residue" evidence="2">
    <location>
        <position position="195"/>
    </location>
</feature>
<reference evidence="2 3" key="1">
    <citation type="submission" date="2016-07" db="EMBL/GenBank/DDBJ databases">
        <title>Draft genome of the white-rot fungus Obba rivulosa 3A-2.</title>
        <authorList>
            <consortium name="DOE Joint Genome Institute"/>
            <person name="Miettinen O."/>
            <person name="Riley R."/>
            <person name="Acob R."/>
            <person name="Barry K."/>
            <person name="Cullen D."/>
            <person name="De Vries R."/>
            <person name="Hainaut M."/>
            <person name="Hatakka A."/>
            <person name="Henrissat B."/>
            <person name="Hilden K."/>
            <person name="Kuo R."/>
            <person name="Labutti K."/>
            <person name="Lipzen A."/>
            <person name="Makela M.R."/>
            <person name="Sandor L."/>
            <person name="Spatafora J.W."/>
            <person name="Grigoriev I.V."/>
            <person name="Hibbett D.S."/>
        </authorList>
    </citation>
    <scope>NUCLEOTIDE SEQUENCE [LARGE SCALE GENOMIC DNA]</scope>
    <source>
        <strain evidence="2 3">3A-2</strain>
    </source>
</reference>
<gene>
    <name evidence="2" type="ORF">OBBRIDRAFT_739184</name>
</gene>
<dbReference type="CDD" id="cd18186">
    <property type="entry name" value="BTB_POZ_ZBTB_KLHL-like"/>
    <property type="match status" value="1"/>
</dbReference>
<dbReference type="SMART" id="SM00225">
    <property type="entry name" value="BTB"/>
    <property type="match status" value="1"/>
</dbReference>
<dbReference type="EMBL" id="KV722561">
    <property type="protein sequence ID" value="OCH85819.1"/>
    <property type="molecule type" value="Genomic_DNA"/>
</dbReference>
<name>A0A8E2AM21_9APHY</name>
<sequence>MSQIGTQDTPAKDTKQRLTAPFDSLDADIIVRSSDKVDFPVRKCFLAAASAVFEAMLSLPQPENTSAPNGLPVVELVEDSRTLDIILRLSYPIDTVLPADFIDHARSVLETTHKYAFDGVLERIKRRLHTSRILEREPLRMYTIACSLGMEDIARSAARQTLRCDPFDFPHVPELRHITAAPYSRLLQYHRACSQ</sequence>
<dbReference type="InterPro" id="IPR000210">
    <property type="entry name" value="BTB/POZ_dom"/>
</dbReference>
<dbReference type="Gene3D" id="3.30.710.10">
    <property type="entry name" value="Potassium Channel Kv1.1, Chain A"/>
    <property type="match status" value="1"/>
</dbReference>
<evidence type="ECO:0000313" key="2">
    <source>
        <dbReference type="EMBL" id="OCH85819.1"/>
    </source>
</evidence>
<protein>
    <recommendedName>
        <fullName evidence="1">BTB domain-containing protein</fullName>
    </recommendedName>
</protein>
<dbReference type="AlphaFoldDB" id="A0A8E2AM21"/>
<proteinExistence type="predicted"/>
<dbReference type="SUPFAM" id="SSF54695">
    <property type="entry name" value="POZ domain"/>
    <property type="match status" value="1"/>
</dbReference>
<evidence type="ECO:0000259" key="1">
    <source>
        <dbReference type="PROSITE" id="PS50097"/>
    </source>
</evidence>
<accession>A0A8E2AM21</accession>
<dbReference type="Pfam" id="PF00651">
    <property type="entry name" value="BTB"/>
    <property type="match status" value="1"/>
</dbReference>
<dbReference type="InterPro" id="IPR011333">
    <property type="entry name" value="SKP1/BTB/POZ_sf"/>
</dbReference>
<dbReference type="Proteomes" id="UP000250043">
    <property type="component" value="Unassembled WGS sequence"/>
</dbReference>
<dbReference type="PROSITE" id="PS50097">
    <property type="entry name" value="BTB"/>
    <property type="match status" value="1"/>
</dbReference>